<proteinExistence type="predicted"/>
<dbReference type="PANTHER" id="PTHR34406:SF1">
    <property type="entry name" value="PROTEIN YCEI"/>
    <property type="match status" value="1"/>
</dbReference>
<feature type="domain" description="Lipid/polyisoprenoid-binding YceI-like" evidence="1">
    <location>
        <begin position="19"/>
        <end position="188"/>
    </location>
</feature>
<protein>
    <submittedName>
        <fullName evidence="2">Polyisoprenoid-binding protein YceI</fullName>
    </submittedName>
</protein>
<reference evidence="3" key="1">
    <citation type="submission" date="2016-10" db="EMBL/GenBank/DDBJ databases">
        <authorList>
            <person name="Varghese N."/>
            <person name="Submissions S."/>
        </authorList>
    </citation>
    <scope>NUCLEOTIDE SEQUENCE [LARGE SCALE GENOMIC DNA]</scope>
    <source>
        <strain evidence="3">DSM 21580</strain>
    </source>
</reference>
<dbReference type="Proteomes" id="UP000236738">
    <property type="component" value="Unassembled WGS sequence"/>
</dbReference>
<dbReference type="OrthoDB" id="951410at2"/>
<dbReference type="RefSeq" id="WP_103912394.1">
    <property type="nucleotide sequence ID" value="NZ_FNUS01000001.1"/>
</dbReference>
<dbReference type="SMART" id="SM00867">
    <property type="entry name" value="YceI"/>
    <property type="match status" value="1"/>
</dbReference>
<dbReference type="AlphaFoldDB" id="A0A1H5T3F6"/>
<evidence type="ECO:0000313" key="2">
    <source>
        <dbReference type="EMBL" id="SEF57432.1"/>
    </source>
</evidence>
<dbReference type="PANTHER" id="PTHR34406">
    <property type="entry name" value="PROTEIN YCEI"/>
    <property type="match status" value="1"/>
</dbReference>
<dbReference type="InterPro" id="IPR036761">
    <property type="entry name" value="TTHA0802/YceI-like_sf"/>
</dbReference>
<keyword evidence="3" id="KW-1185">Reference proteome</keyword>
<gene>
    <name evidence="2" type="ORF">SAMN05421847_0356</name>
</gene>
<dbReference type="Gene3D" id="2.40.128.110">
    <property type="entry name" value="Lipid/polyisoprenoid-binding, YceI-like"/>
    <property type="match status" value="1"/>
</dbReference>
<evidence type="ECO:0000313" key="3">
    <source>
        <dbReference type="Proteomes" id="UP000236738"/>
    </source>
</evidence>
<evidence type="ECO:0000259" key="1">
    <source>
        <dbReference type="SMART" id="SM00867"/>
    </source>
</evidence>
<dbReference type="Pfam" id="PF04264">
    <property type="entry name" value="YceI"/>
    <property type="match status" value="1"/>
</dbReference>
<dbReference type="SUPFAM" id="SSF101874">
    <property type="entry name" value="YceI-like"/>
    <property type="match status" value="1"/>
</dbReference>
<organism evidence="2 3">
    <name type="scientific">Halpernia humi</name>
    <dbReference type="NCBI Taxonomy" id="493375"/>
    <lineage>
        <taxon>Bacteria</taxon>
        <taxon>Pseudomonadati</taxon>
        <taxon>Bacteroidota</taxon>
        <taxon>Flavobacteriia</taxon>
        <taxon>Flavobacteriales</taxon>
        <taxon>Weeksellaceae</taxon>
        <taxon>Chryseobacterium group</taxon>
        <taxon>Halpernia</taxon>
    </lineage>
</organism>
<sequence length="188" mass="20878">MKKFFLTFVFIGSLISAQTKNVTTSDVHWWGYKVAKTEASSHDGSVKMKSGNIVMKGNKIVGGTFVLDMTSINAEDLTGEYQQKLNGHLKTGDFFEVEKFPLATYTITSVVKNNDKMYPYLVKGNLTAKGVTKAVNFPAVIGINKGLLTLKSSKFSFNRQDFGIAYQSTMKDVFVKDDIDLQVSFQAK</sequence>
<dbReference type="EMBL" id="FNUS01000001">
    <property type="protein sequence ID" value="SEF57432.1"/>
    <property type="molecule type" value="Genomic_DNA"/>
</dbReference>
<accession>A0A1H5T3F6</accession>
<dbReference type="InterPro" id="IPR007372">
    <property type="entry name" value="Lipid/polyisoprenoid-bd_YceI"/>
</dbReference>
<name>A0A1H5T3F6_9FLAO</name>